<dbReference type="InterPro" id="IPR007260">
    <property type="entry name" value="NanE"/>
</dbReference>
<dbReference type="SUPFAM" id="SSF51366">
    <property type="entry name" value="Ribulose-phoshate binding barrel"/>
    <property type="match status" value="1"/>
</dbReference>
<dbReference type="InterPro" id="IPR013785">
    <property type="entry name" value="Aldolase_TIM"/>
</dbReference>
<keyword evidence="8" id="KW-1185">Reference proteome</keyword>
<dbReference type="EMBL" id="LAJE02000089">
    <property type="protein sequence ID" value="OEO32141.1"/>
    <property type="molecule type" value="Genomic_DNA"/>
</dbReference>
<dbReference type="Proteomes" id="UP000095463">
    <property type="component" value="Unassembled WGS sequence"/>
</dbReference>
<dbReference type="GO" id="GO:0005829">
    <property type="term" value="C:cytosol"/>
    <property type="evidence" value="ECO:0007669"/>
    <property type="project" value="TreeGrafter"/>
</dbReference>
<dbReference type="PANTHER" id="PTHR36204">
    <property type="entry name" value="N-ACETYLMANNOSAMINE-6-PHOSPHATE 2-EPIMERASE-RELATED"/>
    <property type="match status" value="1"/>
</dbReference>
<dbReference type="NCBIfam" id="NF002231">
    <property type="entry name" value="PRK01130.1"/>
    <property type="match status" value="1"/>
</dbReference>
<evidence type="ECO:0000313" key="7">
    <source>
        <dbReference type="EMBL" id="OEO32141.1"/>
    </source>
</evidence>
<name>A0A1E5XU79_9HYPH</name>
<reference evidence="7 8" key="1">
    <citation type="journal article" date="2015" name="Genome Announc.">
        <title>Genome Assemblies of Three Soil-Associated Devosia species: D. insulae, D. limi, and D. soli.</title>
        <authorList>
            <person name="Hassan Y.I."/>
            <person name="Lepp D."/>
            <person name="Zhou T."/>
        </authorList>
    </citation>
    <scope>NUCLEOTIDE SEQUENCE [LARGE SCALE GENOMIC DNA]</scope>
    <source>
        <strain evidence="7 8">DS-56</strain>
    </source>
</reference>
<sequence length="229" mass="23785">MTSPTLLKRLERQLIVSSQAMKPKSPLRQRPDILALLAEAAELGGAGGFRLNGADVVGLLRPRTSLPIIGIVKDSREGFDNYITTSSADAEALSAAGADIVAIQATSGTRPGETFAEIAETTHRLGRLVMADIATLEEARQAAAEGADLIATTMVGHTALTEGQARPPFDLVSEIVAALDVPLVVEGGIWTPEHVAASFGRGAFAVVCGSAITAPDIITERLVAAIPGR</sequence>
<evidence type="ECO:0000313" key="8">
    <source>
        <dbReference type="Proteomes" id="UP000095463"/>
    </source>
</evidence>
<dbReference type="PANTHER" id="PTHR36204:SF1">
    <property type="entry name" value="N-ACETYLMANNOSAMINE-6-PHOSPHATE 2-EPIMERASE-RELATED"/>
    <property type="match status" value="1"/>
</dbReference>
<comment type="catalytic activity">
    <reaction evidence="1">
        <text>an N-acyl-D-glucosamine 6-phosphate = an N-acyl-D-mannosamine 6-phosphate</text>
        <dbReference type="Rhea" id="RHEA:23932"/>
        <dbReference type="ChEBI" id="CHEBI:57599"/>
        <dbReference type="ChEBI" id="CHEBI:57666"/>
        <dbReference type="EC" id="5.1.3.9"/>
    </reaction>
</comment>
<evidence type="ECO:0000256" key="3">
    <source>
        <dbReference type="ARBA" id="ARBA00005081"/>
    </source>
</evidence>
<evidence type="ECO:0000256" key="2">
    <source>
        <dbReference type="ARBA" id="ARBA00002147"/>
    </source>
</evidence>
<evidence type="ECO:0000256" key="4">
    <source>
        <dbReference type="ARBA" id="ARBA00013180"/>
    </source>
</evidence>
<organism evidence="7 8">
    <name type="scientific">Devosia insulae DS-56</name>
    <dbReference type="NCBI Taxonomy" id="1116389"/>
    <lineage>
        <taxon>Bacteria</taxon>
        <taxon>Pseudomonadati</taxon>
        <taxon>Pseudomonadota</taxon>
        <taxon>Alphaproteobacteria</taxon>
        <taxon>Hyphomicrobiales</taxon>
        <taxon>Devosiaceae</taxon>
        <taxon>Devosia</taxon>
    </lineage>
</organism>
<dbReference type="RefSeq" id="WP_069908695.1">
    <property type="nucleotide sequence ID" value="NZ_LAJE02000089.1"/>
</dbReference>
<proteinExistence type="predicted"/>
<dbReference type="EC" id="5.1.3.9" evidence="4"/>
<dbReference type="GO" id="GO:0006053">
    <property type="term" value="P:N-acetylmannosamine catabolic process"/>
    <property type="evidence" value="ECO:0007669"/>
    <property type="project" value="TreeGrafter"/>
</dbReference>
<comment type="function">
    <text evidence="2">Converts N-acetylmannosamine-6-phosphate (ManNAc-6-P) to N-acetylglucosamine-6-phosphate (GlcNAc-6-P).</text>
</comment>
<comment type="pathway">
    <text evidence="3">Amino-sugar metabolism; N-acetylneuraminate degradation; D-fructose 6-phosphate from N-acetylneuraminate: step 3/5.</text>
</comment>
<protein>
    <recommendedName>
        <fullName evidence="4">N-acylglucosamine-6-phosphate 2-epimerase</fullName>
        <ecNumber evidence="4">5.1.3.9</ecNumber>
    </recommendedName>
</protein>
<dbReference type="Pfam" id="PF04131">
    <property type="entry name" value="NanE"/>
    <property type="match status" value="1"/>
</dbReference>
<gene>
    <name evidence="7" type="ORF">VW23_013040</name>
</gene>
<evidence type="ECO:0000256" key="6">
    <source>
        <dbReference type="ARBA" id="ARBA00023277"/>
    </source>
</evidence>
<keyword evidence="5" id="KW-0413">Isomerase</keyword>
<dbReference type="UniPathway" id="UPA00629">
    <property type="reaction ID" value="UER00682"/>
</dbReference>
<dbReference type="GO" id="GO:0047465">
    <property type="term" value="F:N-acylglucosamine-6-phosphate 2-epimerase activity"/>
    <property type="evidence" value="ECO:0007669"/>
    <property type="project" value="UniProtKB-EC"/>
</dbReference>
<dbReference type="GO" id="GO:0019262">
    <property type="term" value="P:N-acetylneuraminate catabolic process"/>
    <property type="evidence" value="ECO:0007669"/>
    <property type="project" value="UniProtKB-UniPathway"/>
</dbReference>
<evidence type="ECO:0000256" key="5">
    <source>
        <dbReference type="ARBA" id="ARBA00023235"/>
    </source>
</evidence>
<dbReference type="Gene3D" id="3.20.20.70">
    <property type="entry name" value="Aldolase class I"/>
    <property type="match status" value="1"/>
</dbReference>
<dbReference type="InterPro" id="IPR011060">
    <property type="entry name" value="RibuloseP-bd_barrel"/>
</dbReference>
<dbReference type="AlphaFoldDB" id="A0A1E5XU79"/>
<comment type="caution">
    <text evidence="7">The sequence shown here is derived from an EMBL/GenBank/DDBJ whole genome shotgun (WGS) entry which is preliminary data.</text>
</comment>
<accession>A0A1E5XU79</accession>
<evidence type="ECO:0000256" key="1">
    <source>
        <dbReference type="ARBA" id="ARBA00000056"/>
    </source>
</evidence>
<keyword evidence="6" id="KW-0119">Carbohydrate metabolism</keyword>